<comment type="caution">
    <text evidence="2">The sequence shown here is derived from an EMBL/GenBank/DDBJ whole genome shotgun (WGS) entry which is preliminary data.</text>
</comment>
<proteinExistence type="predicted"/>
<accession>A0A916JS77</accession>
<dbReference type="RefSeq" id="WP_218113889.1">
    <property type="nucleotide sequence ID" value="NZ_CAJVAP010000002.1"/>
</dbReference>
<evidence type="ECO:0000313" key="3">
    <source>
        <dbReference type="Proteomes" id="UP000693892"/>
    </source>
</evidence>
<dbReference type="AlphaFoldDB" id="A0A916JS77"/>
<dbReference type="EMBL" id="CAJVAP010000002">
    <property type="protein sequence ID" value="CAG7598628.1"/>
    <property type="molecule type" value="Genomic_DNA"/>
</dbReference>
<sequence length="297" mass="31156">MRSLLEGGRTAVVVAAVAVALNAAVLLSGCAAPAGSPGAAEPGSSTDVGPSSDSFLCMGERIPRSVIDDPVRIADLDEAGQAAIANATYDDGSPLDLDHPESWSVAERNETRIVLIRHRFAIGAGVTDAARGAAGEATGETGVDDAGTVPYDPTAEQDTERISLTTELWPGWAVGAEGSCTLTVDLGELQVPHVWMDQDALPTRDSRELNLMVLDPSCGGDADMPDRIEVVSLEEDDTEVRVLLGVRPLPDGAYDCAGFPPTPYTITLTTPLGERDVADASRPVKTWIFDSSLLDDE</sequence>
<dbReference type="PROSITE" id="PS51257">
    <property type="entry name" value="PROKAR_LIPOPROTEIN"/>
    <property type="match status" value="1"/>
</dbReference>
<name>A0A916JS77_9MICO</name>
<dbReference type="Proteomes" id="UP000693892">
    <property type="component" value="Unassembled WGS sequence"/>
</dbReference>
<keyword evidence="3" id="KW-1185">Reference proteome</keyword>
<reference evidence="2" key="1">
    <citation type="submission" date="2021-06" db="EMBL/GenBank/DDBJ databases">
        <authorList>
            <person name="Criscuolo A."/>
        </authorList>
    </citation>
    <scope>NUCLEOTIDE SEQUENCE</scope>
    <source>
        <strain evidence="2">CIP111803</strain>
    </source>
</reference>
<gene>
    <name evidence="2" type="ORF">LEUCIP111803_00241</name>
</gene>
<evidence type="ECO:0000313" key="2">
    <source>
        <dbReference type="EMBL" id="CAG7598628.1"/>
    </source>
</evidence>
<protein>
    <submittedName>
        <fullName evidence="2">Uncharacterized protein</fullName>
    </submittedName>
</protein>
<feature type="region of interest" description="Disordered" evidence="1">
    <location>
        <begin position="133"/>
        <end position="154"/>
    </location>
</feature>
<organism evidence="2 3">
    <name type="scientific">Leucobacter soli</name>
    <dbReference type="NCBI Taxonomy" id="2812850"/>
    <lineage>
        <taxon>Bacteria</taxon>
        <taxon>Bacillati</taxon>
        <taxon>Actinomycetota</taxon>
        <taxon>Actinomycetes</taxon>
        <taxon>Micrococcales</taxon>
        <taxon>Microbacteriaceae</taxon>
        <taxon>Leucobacter</taxon>
    </lineage>
</organism>
<evidence type="ECO:0000256" key="1">
    <source>
        <dbReference type="SAM" id="MobiDB-lite"/>
    </source>
</evidence>